<sequence length="239" mass="27590">MIYDGEFSSLSKEFRKLDDPELDVYIKNIHDEDCMFFHFPVNPIDSLTINRSKKFETVDLINFGEVDFSSPCGKKIKEISFNTILPGRPDSFCRYLDIHKAEDTIKKLEQWMEQKEPIRLVITRLNINELVIISELPEDIRAGESDDKYITLTFRVYREPKIESLPVISNGSKQVQLKNNRPKRNSASGGYIVKPGDTLYKIAKSKLGKGSKWKIIYNKNKNVIGKNPNIVYPGMRLII</sequence>
<dbReference type="Proteomes" id="UP000785180">
    <property type="component" value="Unassembled WGS sequence"/>
</dbReference>
<evidence type="ECO:0000313" key="3">
    <source>
        <dbReference type="EMBL" id="NFU60638.1"/>
    </source>
</evidence>
<dbReference type="InterPro" id="IPR018392">
    <property type="entry name" value="LysM"/>
</dbReference>
<name>A0A9Q4TR39_CLOBO</name>
<dbReference type="AlphaFoldDB" id="A0A9Q4TR39"/>
<dbReference type="Gene3D" id="3.10.350.10">
    <property type="entry name" value="LysM domain"/>
    <property type="match status" value="1"/>
</dbReference>
<comment type="caution">
    <text evidence="3">The sequence shown here is derived from an EMBL/GenBank/DDBJ whole genome shotgun (WGS) entry which is preliminary data.</text>
</comment>
<dbReference type="EMBL" id="SWNT01000017">
    <property type="protein sequence ID" value="NFF71365.1"/>
    <property type="molecule type" value="Genomic_DNA"/>
</dbReference>
<feature type="domain" description="LysM" evidence="1">
    <location>
        <begin position="189"/>
        <end position="239"/>
    </location>
</feature>
<dbReference type="PANTHER" id="PTHR34700:SF4">
    <property type="entry name" value="PHAGE-LIKE ELEMENT PBSX PROTEIN XKDP"/>
    <property type="match status" value="1"/>
</dbReference>
<dbReference type="Proteomes" id="UP000481363">
    <property type="component" value="Unassembled WGS sequence"/>
</dbReference>
<proteinExistence type="predicted"/>
<dbReference type="InterPro" id="IPR052196">
    <property type="entry name" value="Bact_Kbp"/>
</dbReference>
<evidence type="ECO:0000259" key="1">
    <source>
        <dbReference type="PROSITE" id="PS51782"/>
    </source>
</evidence>
<protein>
    <submittedName>
        <fullName evidence="3">LysM peptidoglycan-binding domain-containing protein</fullName>
    </submittedName>
</protein>
<dbReference type="EMBL" id="SXDK01000018">
    <property type="protein sequence ID" value="NFU60638.1"/>
    <property type="molecule type" value="Genomic_DNA"/>
</dbReference>
<accession>A0A9Q4TR39</accession>
<gene>
    <name evidence="2" type="ORF">FCV11_09720</name>
    <name evidence="3" type="ORF">FDF67_10590</name>
</gene>
<evidence type="ECO:0000313" key="2">
    <source>
        <dbReference type="EMBL" id="NFF71365.1"/>
    </source>
</evidence>
<organism evidence="3 5">
    <name type="scientific">Clostridium botulinum</name>
    <dbReference type="NCBI Taxonomy" id="1491"/>
    <lineage>
        <taxon>Bacteria</taxon>
        <taxon>Bacillati</taxon>
        <taxon>Bacillota</taxon>
        <taxon>Clostridia</taxon>
        <taxon>Eubacteriales</taxon>
        <taxon>Clostridiaceae</taxon>
        <taxon>Clostridium</taxon>
    </lineage>
</organism>
<dbReference type="Pfam" id="PF01476">
    <property type="entry name" value="LysM"/>
    <property type="match status" value="1"/>
</dbReference>
<evidence type="ECO:0000313" key="4">
    <source>
        <dbReference type="Proteomes" id="UP000481363"/>
    </source>
</evidence>
<evidence type="ECO:0000313" key="5">
    <source>
        <dbReference type="Proteomes" id="UP000785180"/>
    </source>
</evidence>
<reference evidence="3 4" key="1">
    <citation type="submission" date="2019-04" db="EMBL/GenBank/DDBJ databases">
        <title>Genome sequencing of Clostridium botulinum Groups I-IV and Clostridium butyricum.</title>
        <authorList>
            <person name="Brunt J."/>
            <person name="Van Vliet A.H.M."/>
            <person name="Stringer S.C."/>
            <person name="Carter A.T."/>
            <person name="Peck M.W."/>
        </authorList>
    </citation>
    <scope>NUCLEOTIDE SEQUENCE</scope>
    <source>
        <strain evidence="3">7221C</strain>
        <strain evidence="2 4">IFR 18/049</strain>
    </source>
</reference>
<dbReference type="SUPFAM" id="SSF54106">
    <property type="entry name" value="LysM domain"/>
    <property type="match status" value="1"/>
</dbReference>
<dbReference type="PANTHER" id="PTHR34700">
    <property type="entry name" value="POTASSIUM BINDING PROTEIN KBP"/>
    <property type="match status" value="1"/>
</dbReference>
<dbReference type="CDD" id="cd00118">
    <property type="entry name" value="LysM"/>
    <property type="match status" value="1"/>
</dbReference>
<dbReference type="PROSITE" id="PS51782">
    <property type="entry name" value="LYSM"/>
    <property type="match status" value="1"/>
</dbReference>
<dbReference type="InterPro" id="IPR036779">
    <property type="entry name" value="LysM_dom_sf"/>
</dbReference>